<evidence type="ECO:0000313" key="2">
    <source>
        <dbReference type="EMBL" id="MBZ5749087.1"/>
    </source>
</evidence>
<gene>
    <name evidence="2" type="ORF">K9V48_02250</name>
</gene>
<dbReference type="Pfam" id="PF04122">
    <property type="entry name" value="CW_binding_2"/>
    <property type="match status" value="3"/>
</dbReference>
<evidence type="ECO:0000256" key="1">
    <source>
        <dbReference type="SAM" id="SignalP"/>
    </source>
</evidence>
<dbReference type="PANTHER" id="PTHR30032">
    <property type="entry name" value="N-ACETYLMURAMOYL-L-ALANINE AMIDASE-RELATED"/>
    <property type="match status" value="1"/>
</dbReference>
<reference evidence="2" key="1">
    <citation type="submission" date="2024-05" db="EMBL/GenBank/DDBJ databases">
        <title>Metabacillus sp. nov., isolated from the rhizosphere soil of tomato plants.</title>
        <authorList>
            <person name="Ma R."/>
        </authorList>
    </citation>
    <scope>NUCLEOTIDE SEQUENCE</scope>
    <source>
        <strain evidence="2">DBTR6</strain>
    </source>
</reference>
<evidence type="ECO:0000313" key="3">
    <source>
        <dbReference type="Proteomes" id="UP001165287"/>
    </source>
</evidence>
<dbReference type="Gene3D" id="3.40.50.12090">
    <property type="match status" value="2"/>
</dbReference>
<dbReference type="RefSeq" id="WP_224136533.1">
    <property type="nucleotide sequence ID" value="NZ_JAIQUM010000003.1"/>
</dbReference>
<sequence>MKKSIALSLLLTLSLPFGQAFAAEGPPTYRISGVDRYETSANISYEGWETSDVAVIATGQDFPDALSATPLAYKYDAPLLLTGTKSLSDSVKGELVDLEVSKVFLIGGAVAISANVENQLKELGITDITRIKGADRYETSVNIAKEVGPSEGIVVAAGQSFPDALSIAPVAAQLEAPILLTNKEGLPKSVAEYVDSLDSVSGSLVVGGEGVISNNVMTQLPNPERLSGKDRYETNSEIITYFADEGILDMDYPFIATGQDFPDALSASALAAGYYNGVILTDPKKPYPSTKATVKKYADLAEGYIIVGGEKALPTSVINELLK</sequence>
<organism evidence="2 3">
    <name type="scientific">Metabacillus rhizolycopersici</name>
    <dbReference type="NCBI Taxonomy" id="2875709"/>
    <lineage>
        <taxon>Bacteria</taxon>
        <taxon>Bacillati</taxon>
        <taxon>Bacillota</taxon>
        <taxon>Bacilli</taxon>
        <taxon>Bacillales</taxon>
        <taxon>Bacillaceae</taxon>
        <taxon>Metabacillus</taxon>
    </lineage>
</organism>
<dbReference type="Proteomes" id="UP001165287">
    <property type="component" value="Unassembled WGS sequence"/>
</dbReference>
<proteinExistence type="predicted"/>
<feature type="signal peptide" evidence="1">
    <location>
        <begin position="1"/>
        <end position="22"/>
    </location>
</feature>
<dbReference type="InterPro" id="IPR007253">
    <property type="entry name" value="Cell_wall-bd_2"/>
</dbReference>
<dbReference type="PANTHER" id="PTHR30032:SF8">
    <property type="entry name" value="GERMINATION-SPECIFIC N-ACETYLMURAMOYL-L-ALANINE AMIDASE"/>
    <property type="match status" value="1"/>
</dbReference>
<keyword evidence="3" id="KW-1185">Reference proteome</keyword>
<dbReference type="InterPro" id="IPR051922">
    <property type="entry name" value="Bact_Sporulation_Assoc"/>
</dbReference>
<comment type="caution">
    <text evidence="2">The sequence shown here is derived from an EMBL/GenBank/DDBJ whole genome shotgun (WGS) entry which is preliminary data.</text>
</comment>
<feature type="chain" id="PRO_5047409535" evidence="1">
    <location>
        <begin position="23"/>
        <end position="323"/>
    </location>
</feature>
<name>A0ABS7UM05_9BACI</name>
<keyword evidence="1" id="KW-0732">Signal</keyword>
<protein>
    <submittedName>
        <fullName evidence="2">Cell wall-binding repeat-containing protein</fullName>
    </submittedName>
</protein>
<dbReference type="EMBL" id="JAIQUM010000003">
    <property type="protein sequence ID" value="MBZ5749087.1"/>
    <property type="molecule type" value="Genomic_DNA"/>
</dbReference>
<accession>A0ABS7UM05</accession>